<keyword evidence="1" id="KW-1133">Transmembrane helix</keyword>
<dbReference type="InterPro" id="IPR025597">
    <property type="entry name" value="DUF4345"/>
</dbReference>
<feature type="transmembrane region" description="Helical" evidence="1">
    <location>
        <begin position="104"/>
        <end position="127"/>
    </location>
</feature>
<dbReference type="AlphaFoldDB" id="A9DAG2"/>
<feature type="transmembrane region" description="Helical" evidence="1">
    <location>
        <begin position="78"/>
        <end position="98"/>
    </location>
</feature>
<reference evidence="2 3" key="1">
    <citation type="submission" date="2007-10" db="EMBL/GenBank/DDBJ databases">
        <authorList>
            <person name="Wagner-Dobler I."/>
            <person name="Ferriera S."/>
            <person name="Johnson J."/>
            <person name="Kravitz S."/>
            <person name="Beeson K."/>
            <person name="Sutton G."/>
            <person name="Rogers Y.-H."/>
            <person name="Friedman R."/>
            <person name="Frazier M."/>
            <person name="Venter J.C."/>
        </authorList>
    </citation>
    <scope>NUCLEOTIDE SEQUENCE [LARGE SCALE GENOMIC DNA]</scope>
    <source>
        <strain evidence="2 3">DFL-43</strain>
    </source>
</reference>
<dbReference type="eggNOG" id="ENOG5032GFV">
    <property type="taxonomic scope" value="Bacteria"/>
</dbReference>
<keyword evidence="3" id="KW-1185">Reference proteome</keyword>
<keyword evidence="1" id="KW-0472">Membrane</keyword>
<organism evidence="2 3">
    <name type="scientific">Hoeflea phototrophica (strain DSM 17068 / NCIMB 14078 / DFL-43)</name>
    <dbReference type="NCBI Taxonomy" id="411684"/>
    <lineage>
        <taxon>Bacteria</taxon>
        <taxon>Pseudomonadati</taxon>
        <taxon>Pseudomonadota</taxon>
        <taxon>Alphaproteobacteria</taxon>
        <taxon>Hyphomicrobiales</taxon>
        <taxon>Rhizobiaceae</taxon>
        <taxon>Hoeflea</taxon>
    </lineage>
</organism>
<proteinExistence type="predicted"/>
<dbReference type="EMBL" id="ABIA03000002">
    <property type="protein sequence ID" value="EDQ32733.1"/>
    <property type="molecule type" value="Genomic_DNA"/>
</dbReference>
<sequence length="131" mass="13176">MNTSFYHKAVLLIAGVTAIGIGGTILASPEVFYASYGIALPADVTLTNELRASGASVVMLGILTLAGLVFVRFATASTLLAAAMFLAYGAARALSIGIDGQPDGGMVTAMIAELVIGAASLAALVSVRKTV</sequence>
<evidence type="ECO:0000256" key="1">
    <source>
        <dbReference type="SAM" id="Phobius"/>
    </source>
</evidence>
<evidence type="ECO:0000313" key="2">
    <source>
        <dbReference type="EMBL" id="EDQ32733.1"/>
    </source>
</evidence>
<evidence type="ECO:0008006" key="4">
    <source>
        <dbReference type="Google" id="ProtNLM"/>
    </source>
</evidence>
<evidence type="ECO:0000313" key="3">
    <source>
        <dbReference type="Proteomes" id="UP000004291"/>
    </source>
</evidence>
<dbReference type="Pfam" id="PF14248">
    <property type="entry name" value="DUF4345"/>
    <property type="match status" value="1"/>
</dbReference>
<dbReference type="OrthoDB" id="583466at2"/>
<protein>
    <recommendedName>
        <fullName evidence="4">DUF4345 domain-containing protein</fullName>
    </recommendedName>
</protein>
<dbReference type="STRING" id="411684.HPDFL43_04281"/>
<dbReference type="Proteomes" id="UP000004291">
    <property type="component" value="Chromosome"/>
</dbReference>
<feature type="transmembrane region" description="Helical" evidence="1">
    <location>
        <begin position="51"/>
        <end position="71"/>
    </location>
</feature>
<comment type="caution">
    <text evidence="2">The sequence shown here is derived from an EMBL/GenBank/DDBJ whole genome shotgun (WGS) entry which is preliminary data.</text>
</comment>
<dbReference type="HOGENOM" id="CLU_149285_0_0_5"/>
<keyword evidence="1" id="KW-0812">Transmembrane</keyword>
<name>A9DAG2_HOEPD</name>
<gene>
    <name evidence="2" type="ORF">HPDFL43_04281</name>
</gene>
<dbReference type="RefSeq" id="WP_007196647.1">
    <property type="nucleotide sequence ID" value="NZ_CM002917.1"/>
</dbReference>
<accession>A9DAG2</accession>
<reference evidence="2 3" key="2">
    <citation type="submission" date="2012-06" db="EMBL/GenBank/DDBJ databases">
        <authorList>
            <person name="Fiebig A."/>
        </authorList>
    </citation>
    <scope>NUCLEOTIDE SEQUENCE [LARGE SCALE GENOMIC DNA]</scope>
    <source>
        <strain evidence="2 3">DFL-43</strain>
    </source>
</reference>